<feature type="domain" description="Helicase C-terminal" evidence="7">
    <location>
        <begin position="1052"/>
        <end position="1203"/>
    </location>
</feature>
<feature type="domain" description="RING-type" evidence="6">
    <location>
        <begin position="974"/>
        <end position="1020"/>
    </location>
</feature>
<dbReference type="PROSITE" id="PS51194">
    <property type="entry name" value="HELICASE_CTER"/>
    <property type="match status" value="1"/>
</dbReference>
<dbReference type="Gene3D" id="3.40.50.300">
    <property type="entry name" value="P-loop containing nucleotide triphosphate hydrolases"/>
    <property type="match status" value="1"/>
</dbReference>
<dbReference type="PANTHER" id="PTHR45865">
    <property type="entry name" value="E3 UBIQUITIN-PROTEIN LIGASE SHPRH FAMILY MEMBER"/>
    <property type="match status" value="1"/>
</dbReference>
<evidence type="ECO:0000313" key="9">
    <source>
        <dbReference type="Proteomes" id="UP001497382"/>
    </source>
</evidence>
<dbReference type="SMART" id="SM00487">
    <property type="entry name" value="DEXDc"/>
    <property type="match status" value="1"/>
</dbReference>
<dbReference type="CDD" id="cd16569">
    <property type="entry name" value="RING-HC_SHPRH-like"/>
    <property type="match status" value="1"/>
</dbReference>
<reference evidence="8 9" key="1">
    <citation type="submission" date="2024-04" db="EMBL/GenBank/DDBJ databases">
        <authorList>
            <person name="Rising A."/>
            <person name="Reimegard J."/>
            <person name="Sonavane S."/>
            <person name="Akerstrom W."/>
            <person name="Nylinder S."/>
            <person name="Hedman E."/>
            <person name="Kallberg Y."/>
        </authorList>
    </citation>
    <scope>NUCLEOTIDE SEQUENCE [LARGE SCALE GENOMIC DNA]</scope>
</reference>
<dbReference type="Pfam" id="PF00271">
    <property type="entry name" value="Helicase_C"/>
    <property type="match status" value="1"/>
</dbReference>
<dbReference type="EMBL" id="CAXIEN010000052">
    <property type="protein sequence ID" value="CAL1271046.1"/>
    <property type="molecule type" value="Genomic_DNA"/>
</dbReference>
<evidence type="ECO:0000256" key="1">
    <source>
        <dbReference type="ARBA" id="ARBA00022723"/>
    </source>
</evidence>
<dbReference type="SMART" id="SM00184">
    <property type="entry name" value="RING"/>
    <property type="match status" value="1"/>
</dbReference>
<dbReference type="SMART" id="SM00490">
    <property type="entry name" value="HELICc"/>
    <property type="match status" value="1"/>
</dbReference>
<dbReference type="Pfam" id="PF00176">
    <property type="entry name" value="SNF2-rel_dom"/>
    <property type="match status" value="1"/>
</dbReference>
<dbReference type="InterPro" id="IPR000330">
    <property type="entry name" value="SNF2_N"/>
</dbReference>
<dbReference type="GO" id="GO:0006974">
    <property type="term" value="P:DNA damage response"/>
    <property type="evidence" value="ECO:0007669"/>
    <property type="project" value="TreeGrafter"/>
</dbReference>
<dbReference type="InterPro" id="IPR001650">
    <property type="entry name" value="Helicase_C-like"/>
</dbReference>
<accession>A0AAV1ZJ06</accession>
<evidence type="ECO:0000259" key="6">
    <source>
        <dbReference type="PROSITE" id="PS50089"/>
    </source>
</evidence>
<dbReference type="InterPro" id="IPR048695">
    <property type="entry name" value="SHPRH_helical_2nd"/>
</dbReference>
<dbReference type="Pfam" id="PF21324">
    <property type="entry name" value="SHPRH_helical-2nd"/>
    <property type="match status" value="1"/>
</dbReference>
<dbReference type="InterPro" id="IPR049730">
    <property type="entry name" value="SNF2/RAD54-like_C"/>
</dbReference>
<dbReference type="GO" id="GO:0000209">
    <property type="term" value="P:protein polyubiquitination"/>
    <property type="evidence" value="ECO:0007669"/>
    <property type="project" value="TreeGrafter"/>
</dbReference>
<evidence type="ECO:0000256" key="4">
    <source>
        <dbReference type="ARBA" id="ARBA00022833"/>
    </source>
</evidence>
<dbReference type="Gene3D" id="3.40.50.10810">
    <property type="entry name" value="Tandem AAA-ATPase domain"/>
    <property type="match status" value="2"/>
</dbReference>
<dbReference type="InterPro" id="IPR013083">
    <property type="entry name" value="Znf_RING/FYVE/PHD"/>
</dbReference>
<evidence type="ECO:0008006" key="10">
    <source>
        <dbReference type="Google" id="ProtNLM"/>
    </source>
</evidence>
<dbReference type="GO" id="GO:0008270">
    <property type="term" value="F:zinc ion binding"/>
    <property type="evidence" value="ECO:0007669"/>
    <property type="project" value="UniProtKB-KW"/>
</dbReference>
<dbReference type="InterPro" id="IPR001841">
    <property type="entry name" value="Znf_RING"/>
</dbReference>
<dbReference type="SUPFAM" id="SSF52540">
    <property type="entry name" value="P-loop containing nucleoside triphosphate hydrolases"/>
    <property type="match status" value="2"/>
</dbReference>
<evidence type="ECO:0000256" key="3">
    <source>
        <dbReference type="ARBA" id="ARBA00022801"/>
    </source>
</evidence>
<keyword evidence="4" id="KW-0862">Zinc</keyword>
<dbReference type="InterPro" id="IPR017907">
    <property type="entry name" value="Znf_RING_CS"/>
</dbReference>
<dbReference type="PROSITE" id="PS50089">
    <property type="entry name" value="ZF_RING_2"/>
    <property type="match status" value="1"/>
</dbReference>
<dbReference type="GO" id="GO:0005634">
    <property type="term" value="C:nucleus"/>
    <property type="evidence" value="ECO:0007669"/>
    <property type="project" value="TreeGrafter"/>
</dbReference>
<dbReference type="SUPFAM" id="SSF57903">
    <property type="entry name" value="FYVE/PHD zinc finger"/>
    <property type="match status" value="1"/>
</dbReference>
<dbReference type="SUPFAM" id="SSF57850">
    <property type="entry name" value="RING/U-box"/>
    <property type="match status" value="1"/>
</dbReference>
<evidence type="ECO:0000256" key="5">
    <source>
        <dbReference type="PROSITE-ProRule" id="PRU00175"/>
    </source>
</evidence>
<dbReference type="Pfam" id="PF13445">
    <property type="entry name" value="zf-RING_UBOX"/>
    <property type="match status" value="1"/>
</dbReference>
<gene>
    <name evidence="8" type="ORF">LARSCL_LOCUS5626</name>
</gene>
<proteinExistence type="predicted"/>
<organism evidence="8 9">
    <name type="scientific">Larinioides sclopetarius</name>
    <dbReference type="NCBI Taxonomy" id="280406"/>
    <lineage>
        <taxon>Eukaryota</taxon>
        <taxon>Metazoa</taxon>
        <taxon>Ecdysozoa</taxon>
        <taxon>Arthropoda</taxon>
        <taxon>Chelicerata</taxon>
        <taxon>Arachnida</taxon>
        <taxon>Araneae</taxon>
        <taxon>Araneomorphae</taxon>
        <taxon>Entelegynae</taxon>
        <taxon>Araneoidea</taxon>
        <taxon>Araneidae</taxon>
        <taxon>Larinioides</taxon>
    </lineage>
</organism>
<name>A0AAV1ZJ06_9ARAC</name>
<dbReference type="InterPro" id="IPR038718">
    <property type="entry name" value="SNF2-like_sf"/>
</dbReference>
<evidence type="ECO:0000259" key="7">
    <source>
        <dbReference type="PROSITE" id="PS51194"/>
    </source>
</evidence>
<dbReference type="Pfam" id="PF21325">
    <property type="entry name" value="SHPRH_helical-1st"/>
    <property type="match status" value="1"/>
</dbReference>
<sequence length="1209" mass="138736">MKTKTIYFILSCILVMDQNCTIIFMEDCFVSDLFTSFPFAKGGILADEMGLGKTVEVLACILLHPRMECISQEEQVSDEGCPTEINKDVKYSSKAKRKKKPAVKNKIIVNDSKRQKRNCNILQDKQIKCGKCGLILDFSGIPSVPICPLCSDSDSQSSNSTCIYDNEDDSMDTNKDFSGLEEDSFFECVCGSAFSLSRRKKTVVQCKNCGLQQHAECVLADIPNKSFVNYLCPYCWVESSMDPVPSRATLIVSPSAILYQWEQEISRHIKKDGLKVFMYAGVEHHKFINPKVLANYDIVLSSYETFRKELSHVNVPHGENQRPLRYPKKFRTLPSPLSAIEWWRICLDEAQMVEGVTTKPSQMALQLKCINRWCVTGTPIQKSVEDLYGLLLFLGYDPFHEKMWWKELLWKPFACGKTDKLAFVLNNVLWRTPKSFVLHQMGIPQQEVLVHKFQFSQIEKVFYESIRLRCVRDFMENIRKYDCEDLNLRNMDKHVLSKILLPLKKLQKACCHFQLAQNNLADVQKNKMTIPQLLDHLLKNASYECEEVHRKLILAMNGVAGVFTIKEEYKNACEMYKKVLHSVEEHKNVIRTDVLQQIHALHNYTELISLWFSKMNDDTDIKNMIESDSVSEFKEELKRKVIQLSETYLQKFTSIMQNCKEMLQEIDHEIQNIKSQFKIKTKSSATSSWWLEILNNMAEEEKKSFIVRIKESLMDAPGRSFLPDSVSISDRFQNSTGLAYCMISCSDDLHEARSSLIDAVKNVTLTPNSKLLNNAIECHLRPTPGHKVPRCLYCKANDVFCQYESKLFRFNELSVSDEESSDTENVCLPQLRKGTHADSEFELILKIFANYARHHKDLSLYFDDGSNELKLFDAFKKEFKQLRSTWIQMSEYVSAIDELEMAKMSMRLLLPGEEPPDPPVAYIIQPHQLQSNMMQLQSDVISHQNLLKKKLGQLFYLQNLKKAQNSEVPFEETCPVCHQKLETSWSVLQCGHSFCLGCMHVLTTAPVNALRTSIRCPVCREVTHSRDIYYIDPQMTDNEISIKGSYSTKISAILRCLLKIKMEDPSAKSLVFSTWSDLLYLIEYALAENDIAFVSLSNRKHFQTNLNLFKQNSDVNVLLLPLNVGANGLNIIEATNVLLTEPVLDNSKVLQAIGRVHRIGQTRETVVHKFVISSTIEENIHEIHKNDLSSDTLGNPMTVNDLKHLFDEN</sequence>
<dbReference type="InterPro" id="IPR014001">
    <property type="entry name" value="Helicase_ATP-bd"/>
</dbReference>
<dbReference type="GO" id="GO:0016787">
    <property type="term" value="F:hydrolase activity"/>
    <property type="evidence" value="ECO:0007669"/>
    <property type="project" value="UniProtKB-KW"/>
</dbReference>
<dbReference type="AlphaFoldDB" id="A0AAV1ZJ06"/>
<dbReference type="GO" id="GO:0005524">
    <property type="term" value="F:ATP binding"/>
    <property type="evidence" value="ECO:0007669"/>
    <property type="project" value="InterPro"/>
</dbReference>
<dbReference type="CDD" id="cd18793">
    <property type="entry name" value="SF2_C_SNF"/>
    <property type="match status" value="1"/>
</dbReference>
<dbReference type="PANTHER" id="PTHR45865:SF1">
    <property type="entry name" value="E3 UBIQUITIN-PROTEIN LIGASE SHPRH"/>
    <property type="match status" value="1"/>
</dbReference>
<dbReference type="InterPro" id="IPR052583">
    <property type="entry name" value="ATP-helicase/E3_Ub-Ligase"/>
</dbReference>
<evidence type="ECO:0000313" key="8">
    <source>
        <dbReference type="EMBL" id="CAL1271046.1"/>
    </source>
</evidence>
<keyword evidence="9" id="KW-1185">Reference proteome</keyword>
<comment type="caution">
    <text evidence="8">The sequence shown here is derived from an EMBL/GenBank/DDBJ whole genome shotgun (WGS) entry which is preliminary data.</text>
</comment>
<keyword evidence="1" id="KW-0479">Metal-binding</keyword>
<dbReference type="GO" id="GO:0061630">
    <property type="term" value="F:ubiquitin protein ligase activity"/>
    <property type="evidence" value="ECO:0007669"/>
    <property type="project" value="TreeGrafter"/>
</dbReference>
<keyword evidence="2 5" id="KW-0863">Zinc-finger</keyword>
<evidence type="ECO:0000256" key="2">
    <source>
        <dbReference type="ARBA" id="ARBA00022771"/>
    </source>
</evidence>
<dbReference type="PROSITE" id="PS00518">
    <property type="entry name" value="ZF_RING_1"/>
    <property type="match status" value="1"/>
</dbReference>
<dbReference type="InterPro" id="IPR011011">
    <property type="entry name" value="Znf_FYVE_PHD"/>
</dbReference>
<dbReference type="InterPro" id="IPR001965">
    <property type="entry name" value="Znf_PHD"/>
</dbReference>
<dbReference type="SMART" id="SM00249">
    <property type="entry name" value="PHD"/>
    <property type="match status" value="2"/>
</dbReference>
<dbReference type="InterPro" id="IPR048686">
    <property type="entry name" value="SHPRH_helical_1st"/>
</dbReference>
<dbReference type="FunFam" id="3.40.50.10810:FF:000013">
    <property type="entry name" value="E3 ubiquitin-protein ligase SHPRH isoform X2"/>
    <property type="match status" value="1"/>
</dbReference>
<keyword evidence="3" id="KW-0378">Hydrolase</keyword>
<dbReference type="InterPro" id="IPR027370">
    <property type="entry name" value="Znf-RING_euk"/>
</dbReference>
<dbReference type="Gene3D" id="3.30.40.10">
    <property type="entry name" value="Zinc/RING finger domain, C3HC4 (zinc finger)"/>
    <property type="match status" value="2"/>
</dbReference>
<dbReference type="Proteomes" id="UP001497382">
    <property type="component" value="Unassembled WGS sequence"/>
</dbReference>
<protein>
    <recommendedName>
        <fullName evidence="10">E3 ubiquitin-protein ligase SHPRH</fullName>
    </recommendedName>
</protein>
<dbReference type="InterPro" id="IPR027417">
    <property type="entry name" value="P-loop_NTPase"/>
</dbReference>